<gene>
    <name evidence="7" type="ORF">DKX38_011986</name>
</gene>
<proteinExistence type="inferred from homology"/>
<reference evidence="8" key="1">
    <citation type="journal article" date="2019" name="Gigascience">
        <title>De novo genome assembly of the endangered Acer yangbiense, a plant species with extremely small populations endemic to Yunnan Province, China.</title>
        <authorList>
            <person name="Yang J."/>
            <person name="Wariss H.M."/>
            <person name="Tao L."/>
            <person name="Zhang R."/>
            <person name="Yun Q."/>
            <person name="Hollingsworth P."/>
            <person name="Dao Z."/>
            <person name="Luo G."/>
            <person name="Guo H."/>
            <person name="Ma Y."/>
            <person name="Sun W."/>
        </authorList>
    </citation>
    <scope>NUCLEOTIDE SEQUENCE [LARGE SCALE GENOMIC DNA]</scope>
    <source>
        <strain evidence="8">cv. br00</strain>
    </source>
</reference>
<keyword evidence="8" id="KW-1185">Reference proteome</keyword>
<dbReference type="PROSITE" id="PS50985">
    <property type="entry name" value="GRAS"/>
    <property type="match status" value="2"/>
</dbReference>
<dbReference type="PANTHER" id="PTHR31636">
    <property type="entry name" value="OSJNBA0084A10.13 PROTEIN-RELATED"/>
    <property type="match status" value="1"/>
</dbReference>
<dbReference type="InterPro" id="IPR055081">
    <property type="entry name" value="NLP1-9_GAF"/>
</dbReference>
<evidence type="ECO:0000256" key="3">
    <source>
        <dbReference type="ARBA" id="ARBA00023163"/>
    </source>
</evidence>
<evidence type="ECO:0000313" key="7">
    <source>
        <dbReference type="EMBL" id="KAB5548580.1"/>
    </source>
</evidence>
<keyword evidence="2" id="KW-0805">Transcription regulation</keyword>
<comment type="caution">
    <text evidence="5">Lacks conserved residue(s) required for the propagation of feature annotation.</text>
</comment>
<name>A0A5N5M0H9_9ROSI</name>
<evidence type="ECO:0000256" key="5">
    <source>
        <dbReference type="PROSITE-ProRule" id="PRU01191"/>
    </source>
</evidence>
<sequence length="902" mass="102780">MDTSLLINKLVECAKEIEGGHLNDADLLLEEIIAANESFSKATKSLVKYYAEALVRRLYRLYPRNLTPLIPSGTDRFPETDYPFAPFFCFGDFTTLDPARDALKGKRRVHIIEFGIVVSFWRYYGFFRDITTQSTGPISFRLTFVGPILSTVADHTQNTLERLHGEAERKNSLKPEHRCLRLRRQGGDREAGMVSLGGRGFEARERSGKVRREMGLDIVDSVLKLTRASEDETIVVKWKFQFHKLLTLTSAIEKQSPPVHRQSFVIALLLKMTTLLLNKLLDSAKAIEDGDLNLADSIFKEIKYLNDADTSTETRKLVRFYAEALVRRLYKLYPRNCTPLVPSTDSYYIRCWRFLPFVWFVEKSCHLSILDAVVGKKKVHLINFSNIEFHLLIRNLMRDIVKQVGSRLSFQVTNIRPKLSNNEDYLQEMDRELAAEAKTLRLTDFKLNHVFANTVAGVVESTLNLKRASEDEAIVVKWEFELHKLILLPGALQKVLSKLKDLRPEIMVIVEQEANHNNPDILDRVAQSFPYYSSVFESIEEDTIECNFENKISWEMDFRRQITNVVAREDIEHAERHETQAWWREQLHHLGFHPVRQWFNHSRGRLFSDTAQYVIEGKNGCPVLRRYDVPLVFASAWKPELVQSDGGSDNKENVGNPESISSCLELNDLSIIQNECEEEGDPTIMREGNMWSPECPSINEIAASSEIFDILESVCHVYKLPLALTWISDGRETAKNSEGKILLRVEETACYVNDLGASEFVEICAGFDLEEGQGVAGKALLSNIYFVPDVSELGPIDYPFVYEAWKFGLHGAVAIKLRSTYRSTVDYILEFFLPSKMREISEKQLLVNKILSTLQKNRRNSWIVCGIDLNVADAVSEVTAAEMSGITLMPNSGNSPSASNVD</sequence>
<dbReference type="Proteomes" id="UP000326939">
    <property type="component" value="Chromosome 7"/>
</dbReference>
<comment type="similarity">
    <text evidence="5">Belongs to the GRAS family.</text>
</comment>
<evidence type="ECO:0000313" key="8">
    <source>
        <dbReference type="Proteomes" id="UP000326939"/>
    </source>
</evidence>
<protein>
    <recommendedName>
        <fullName evidence="6">NLP1-9 GAF domain-containing protein</fullName>
    </recommendedName>
</protein>
<evidence type="ECO:0000259" key="6">
    <source>
        <dbReference type="Pfam" id="PF22922"/>
    </source>
</evidence>
<keyword evidence="4" id="KW-0539">Nucleus</keyword>
<evidence type="ECO:0000256" key="1">
    <source>
        <dbReference type="ARBA" id="ARBA00004123"/>
    </source>
</evidence>
<evidence type="ECO:0000256" key="4">
    <source>
        <dbReference type="ARBA" id="ARBA00023242"/>
    </source>
</evidence>
<dbReference type="Pfam" id="PF03514">
    <property type="entry name" value="GRAS"/>
    <property type="match status" value="2"/>
</dbReference>
<evidence type="ECO:0000256" key="2">
    <source>
        <dbReference type="ARBA" id="ARBA00023015"/>
    </source>
</evidence>
<feature type="region of interest" description="SAW" evidence="5">
    <location>
        <begin position="567"/>
        <end position="638"/>
    </location>
</feature>
<feature type="region of interest" description="SAW" evidence="5">
    <location>
        <begin position="174"/>
        <end position="250"/>
    </location>
</feature>
<comment type="caution">
    <text evidence="7">The sequence shown here is derived from an EMBL/GenBank/DDBJ whole genome shotgun (WGS) entry which is preliminary data.</text>
</comment>
<keyword evidence="3" id="KW-0804">Transcription</keyword>
<organism evidence="7 8">
    <name type="scientific">Salix brachista</name>
    <dbReference type="NCBI Taxonomy" id="2182728"/>
    <lineage>
        <taxon>Eukaryota</taxon>
        <taxon>Viridiplantae</taxon>
        <taxon>Streptophyta</taxon>
        <taxon>Embryophyta</taxon>
        <taxon>Tracheophyta</taxon>
        <taxon>Spermatophyta</taxon>
        <taxon>Magnoliopsida</taxon>
        <taxon>eudicotyledons</taxon>
        <taxon>Gunneridae</taxon>
        <taxon>Pentapetalae</taxon>
        <taxon>rosids</taxon>
        <taxon>fabids</taxon>
        <taxon>Malpighiales</taxon>
        <taxon>Salicaceae</taxon>
        <taxon>Saliceae</taxon>
        <taxon>Salix</taxon>
    </lineage>
</organism>
<comment type="subcellular location">
    <subcellularLocation>
        <location evidence="1">Nucleus</location>
    </subcellularLocation>
</comment>
<dbReference type="EMBL" id="VDCV01000007">
    <property type="protein sequence ID" value="KAB5548580.1"/>
    <property type="molecule type" value="Genomic_DNA"/>
</dbReference>
<dbReference type="InterPro" id="IPR005202">
    <property type="entry name" value="TF_GRAS"/>
</dbReference>
<feature type="domain" description="NLP1-9 GAF" evidence="6">
    <location>
        <begin position="697"/>
        <end position="860"/>
    </location>
</feature>
<dbReference type="AlphaFoldDB" id="A0A5N5M0H9"/>
<accession>A0A5N5M0H9</accession>
<dbReference type="Pfam" id="PF22922">
    <property type="entry name" value="GAF_NLP"/>
    <property type="match status" value="1"/>
</dbReference>
<dbReference type="GO" id="GO:0005634">
    <property type="term" value="C:nucleus"/>
    <property type="evidence" value="ECO:0007669"/>
    <property type="project" value="UniProtKB-SubCell"/>
</dbReference>